<evidence type="ECO:0000313" key="1">
    <source>
        <dbReference type="EMBL" id="JAD54861.1"/>
    </source>
</evidence>
<reference evidence="1" key="1">
    <citation type="submission" date="2014-09" db="EMBL/GenBank/DDBJ databases">
        <authorList>
            <person name="Magalhaes I.L.F."/>
            <person name="Oliveira U."/>
            <person name="Santos F.R."/>
            <person name="Vidigal T.H.D.A."/>
            <person name="Brescovit A.D."/>
            <person name="Santos A.J."/>
        </authorList>
    </citation>
    <scope>NUCLEOTIDE SEQUENCE</scope>
    <source>
        <tissue evidence="1">Shoot tissue taken approximately 20 cm above the soil surface</tissue>
    </source>
</reference>
<reference evidence="1" key="2">
    <citation type="journal article" date="2015" name="Data Brief">
        <title>Shoot transcriptome of the giant reed, Arundo donax.</title>
        <authorList>
            <person name="Barrero R.A."/>
            <person name="Guerrero F.D."/>
            <person name="Moolhuijzen P."/>
            <person name="Goolsby J.A."/>
            <person name="Tidwell J."/>
            <person name="Bellgard S.E."/>
            <person name="Bellgard M.I."/>
        </authorList>
    </citation>
    <scope>NUCLEOTIDE SEQUENCE</scope>
    <source>
        <tissue evidence="1">Shoot tissue taken approximately 20 cm above the soil surface</tissue>
    </source>
</reference>
<dbReference type="EMBL" id="GBRH01243034">
    <property type="protein sequence ID" value="JAD54861.1"/>
    <property type="molecule type" value="Transcribed_RNA"/>
</dbReference>
<proteinExistence type="predicted"/>
<organism evidence="1">
    <name type="scientific">Arundo donax</name>
    <name type="common">Giant reed</name>
    <name type="synonym">Donax arundinaceus</name>
    <dbReference type="NCBI Taxonomy" id="35708"/>
    <lineage>
        <taxon>Eukaryota</taxon>
        <taxon>Viridiplantae</taxon>
        <taxon>Streptophyta</taxon>
        <taxon>Embryophyta</taxon>
        <taxon>Tracheophyta</taxon>
        <taxon>Spermatophyta</taxon>
        <taxon>Magnoliopsida</taxon>
        <taxon>Liliopsida</taxon>
        <taxon>Poales</taxon>
        <taxon>Poaceae</taxon>
        <taxon>PACMAD clade</taxon>
        <taxon>Arundinoideae</taxon>
        <taxon>Arundineae</taxon>
        <taxon>Arundo</taxon>
    </lineage>
</organism>
<accession>A0A0A9AUP5</accession>
<protein>
    <submittedName>
        <fullName evidence="1">Uncharacterized protein</fullName>
    </submittedName>
</protein>
<name>A0A0A9AUP5_ARUDO</name>
<sequence>MYFFWSRVLELDN</sequence>